<evidence type="ECO:0000259" key="3">
    <source>
        <dbReference type="PROSITE" id="PS50127"/>
    </source>
</evidence>
<dbReference type="SMART" id="SM00212">
    <property type="entry name" value="UBCc"/>
    <property type="match status" value="1"/>
</dbReference>
<dbReference type="EMBL" id="CAADRA010005310">
    <property type="protein sequence ID" value="VFT88390.1"/>
    <property type="molecule type" value="Genomic_DNA"/>
</dbReference>
<gene>
    <name evidence="5" type="primary">Aste57867_11529</name>
    <name evidence="4" type="ORF">As57867_011486</name>
    <name evidence="5" type="ORF">ASTE57867_11529</name>
</gene>
<keyword evidence="6" id="KW-1185">Reference proteome</keyword>
<evidence type="ECO:0000313" key="5">
    <source>
        <dbReference type="EMBL" id="VFT88390.1"/>
    </source>
</evidence>
<keyword evidence="2" id="KW-0833">Ubl conjugation pathway</keyword>
<reference evidence="4" key="2">
    <citation type="submission" date="2019-06" db="EMBL/GenBank/DDBJ databases">
        <title>Genomics analysis of Aphanomyces spp. identifies a new class of oomycete effector associated with host adaptation.</title>
        <authorList>
            <person name="Gaulin E."/>
        </authorList>
    </citation>
    <scope>NUCLEOTIDE SEQUENCE</scope>
    <source>
        <strain evidence="4">CBS 578.67</strain>
    </source>
</reference>
<protein>
    <submittedName>
        <fullName evidence="5">Aste57867_11529 protein</fullName>
    </submittedName>
</protein>
<dbReference type="AlphaFoldDB" id="A0A485KTT4"/>
<dbReference type="Pfam" id="PF00179">
    <property type="entry name" value="UQ_con"/>
    <property type="match status" value="1"/>
</dbReference>
<dbReference type="SUPFAM" id="SSF54495">
    <property type="entry name" value="UBC-like"/>
    <property type="match status" value="1"/>
</dbReference>
<organism evidence="5 6">
    <name type="scientific">Aphanomyces stellatus</name>
    <dbReference type="NCBI Taxonomy" id="120398"/>
    <lineage>
        <taxon>Eukaryota</taxon>
        <taxon>Sar</taxon>
        <taxon>Stramenopiles</taxon>
        <taxon>Oomycota</taxon>
        <taxon>Saprolegniomycetes</taxon>
        <taxon>Saprolegniales</taxon>
        <taxon>Verrucalvaceae</taxon>
        <taxon>Aphanomyces</taxon>
    </lineage>
</organism>
<dbReference type="InterPro" id="IPR000608">
    <property type="entry name" value="UBC"/>
</dbReference>
<dbReference type="EMBL" id="VJMH01005289">
    <property type="protein sequence ID" value="KAF0697814.1"/>
    <property type="molecule type" value="Genomic_DNA"/>
</dbReference>
<dbReference type="InterPro" id="IPR016135">
    <property type="entry name" value="UBQ-conjugating_enzyme/RWD"/>
</dbReference>
<evidence type="ECO:0000313" key="6">
    <source>
        <dbReference type="Proteomes" id="UP000332933"/>
    </source>
</evidence>
<dbReference type="GO" id="GO:0016740">
    <property type="term" value="F:transferase activity"/>
    <property type="evidence" value="ECO:0007669"/>
    <property type="project" value="UniProtKB-KW"/>
</dbReference>
<dbReference type="PANTHER" id="PTHR46116">
    <property type="entry name" value="(E3-INDEPENDENT) E2 UBIQUITIN-CONJUGATING ENZYME"/>
    <property type="match status" value="1"/>
</dbReference>
<proteinExistence type="predicted"/>
<sequence length="593" mass="66588">MEEILQSPYYKAMIASKTDMTLPSSSREAIDDIQTYCHELKCRKKAASFVECLQEQFVFEMLLGVLENLLLEPSKPVIPPSSPQEQNPEMTPAVKYVAESPPPPAAAGLNAAAPSDKTLWKPFYLEENQGSRSKKARKMIAASKCDTELATRILQLWLALVDLCSKMNVSAVYFDEVKAHILDPRFSLIFERWLFEPSLEHIEQHKDLCSALVALIIYLHNHAYFDATCFLRPVTQCSLPIQTCLSSFFHVIASLPKDHATAQHFSQWCMEIKFVRPDAPPPQPIGVYQTIMEPLKFDSTSYGDAFFKCVKTKHPTLSTVVLPGSMRRLNQELVALPENLPVHEDSMIAVRVDDDHPHHLCVLITGPRQTPYDSGCFQFRLVVPGNYPQCPPAVQFMTTGQGTVRFSPNLYECGKVCLSILGTWQGDPWNPVTSTILQVLVSIQGAILGAEFPYYNEPGRERQWGTPQGIRAERTAENGGLEPIRLGTVSFAWSLPMEHPPKGFETLVREHFWLKRMHLVETMALWLTDGRISDTLGFYTDLRHRIMGCLDVLTPLVAARATGDELADFTRAVDDLKTRFPAATAVVNAPRRA</sequence>
<evidence type="ECO:0000313" key="4">
    <source>
        <dbReference type="EMBL" id="KAF0697814.1"/>
    </source>
</evidence>
<feature type="domain" description="UBC core" evidence="3">
    <location>
        <begin position="324"/>
        <end position="489"/>
    </location>
</feature>
<dbReference type="PROSITE" id="PS50127">
    <property type="entry name" value="UBC_2"/>
    <property type="match status" value="1"/>
</dbReference>
<dbReference type="CDD" id="cd23810">
    <property type="entry name" value="UBCc_BIRC6"/>
    <property type="match status" value="1"/>
</dbReference>
<dbReference type="OrthoDB" id="47801at2759"/>
<dbReference type="PANTHER" id="PTHR46116:SF39">
    <property type="entry name" value="BACULOVIRAL IAP REPEAT-CONTAINING PROTEIN 6"/>
    <property type="match status" value="1"/>
</dbReference>
<accession>A0A485KTT4</accession>
<name>A0A485KTT4_9STRA</name>
<dbReference type="Gene3D" id="3.10.110.10">
    <property type="entry name" value="Ubiquitin Conjugating Enzyme"/>
    <property type="match status" value="1"/>
</dbReference>
<evidence type="ECO:0000256" key="1">
    <source>
        <dbReference type="ARBA" id="ARBA00022679"/>
    </source>
</evidence>
<reference evidence="5 6" key="1">
    <citation type="submission" date="2019-03" db="EMBL/GenBank/DDBJ databases">
        <authorList>
            <person name="Gaulin E."/>
            <person name="Dumas B."/>
        </authorList>
    </citation>
    <scope>NUCLEOTIDE SEQUENCE [LARGE SCALE GENOMIC DNA]</scope>
    <source>
        <strain evidence="5">CBS 568.67</strain>
    </source>
</reference>
<dbReference type="Proteomes" id="UP000332933">
    <property type="component" value="Unassembled WGS sequence"/>
</dbReference>
<keyword evidence="1" id="KW-0808">Transferase</keyword>
<evidence type="ECO:0000256" key="2">
    <source>
        <dbReference type="ARBA" id="ARBA00022786"/>
    </source>
</evidence>